<feature type="transmembrane region" description="Helical" evidence="1">
    <location>
        <begin position="508"/>
        <end position="526"/>
    </location>
</feature>
<dbReference type="Pfam" id="PF09852">
    <property type="entry name" value="DUF2079"/>
    <property type="match status" value="1"/>
</dbReference>
<protein>
    <submittedName>
        <fullName evidence="2">Membrane protein</fullName>
    </submittedName>
</protein>
<feature type="transmembrane region" description="Helical" evidence="1">
    <location>
        <begin position="357"/>
        <end position="376"/>
    </location>
</feature>
<keyword evidence="1" id="KW-0472">Membrane</keyword>
<sequence length="650" mass="71017">MTRAQPAPEPASTPNGIELRWLLLGLANAFAPGLALWAWTRGDRKAVLLDNLLEQNASPWAALVWAAGSAILVGGLYLWVGARAGDRKPALRRLTLLLAPLAVTVVIPLLYVPEIERARRLFVVTLTLLCAGAVGLSVATAWPWLRDRDLLVRLGASKRAPPITLATLLLGYCAMMIRLGVIRHRALESRIWDMGIFDNLLFHATQGHWQTTTVLRGETFTSAHCAPILQLLAPIYAVAPGPENLIVIQVVWLASGAIPIYLLADHAFAKWPARRWLGVVFALSWLCHPSLHGVSLFDFHALTLAAPMIVWAVYALETGRTGLWIAMIAALLLTREDLPFVVVALGIYALAAGRRRQAALTILAALATLAFVKLALMQDPGIFMPDASSSYRYANRFSKVIPNPDTGGATDILATVLSNPGFVIQHALTPAKLIYMATLALPTLALFVVGGRALWALSFGLAFTALSSGSNLHNLYLHYTVFSFPAMAAAAVFGLRNVSERLEPTRRGPVLAGFAAALVCAGLLAGDRLGALGHSQAFLTGNAPLIRELDDHQRERYAWLADAVQQIPADASVAATDSLGPHVSTRARLYHFRDYFRDHLEQVPEPPDYFVLHEAELSPAERRSLHRRVRLGDLEQVGRYAEEIVIYRQR</sequence>
<feature type="transmembrane region" description="Helical" evidence="1">
    <location>
        <begin position="118"/>
        <end position="142"/>
    </location>
</feature>
<keyword evidence="1" id="KW-1133">Transmembrane helix</keyword>
<evidence type="ECO:0000313" key="2">
    <source>
        <dbReference type="EMBL" id="KIG13781.1"/>
    </source>
</evidence>
<feature type="transmembrane region" description="Helical" evidence="1">
    <location>
        <begin position="276"/>
        <end position="293"/>
    </location>
</feature>
<gene>
    <name evidence="2" type="ORF">DB30_07627</name>
</gene>
<feature type="transmembrane region" description="Helical" evidence="1">
    <location>
        <begin position="475"/>
        <end position="496"/>
    </location>
</feature>
<reference evidence="2 3" key="1">
    <citation type="submission" date="2014-12" db="EMBL/GenBank/DDBJ databases">
        <title>Genome assembly of Enhygromyxa salina DSM 15201.</title>
        <authorList>
            <person name="Sharma G."/>
            <person name="Subramanian S."/>
        </authorList>
    </citation>
    <scope>NUCLEOTIDE SEQUENCE [LARGE SCALE GENOMIC DNA]</scope>
    <source>
        <strain evidence="2 3">DSM 15201</strain>
    </source>
</reference>
<feature type="transmembrane region" description="Helical" evidence="1">
    <location>
        <begin position="60"/>
        <end position="82"/>
    </location>
</feature>
<dbReference type="Proteomes" id="UP000031599">
    <property type="component" value="Unassembled WGS sequence"/>
</dbReference>
<feature type="transmembrane region" description="Helical" evidence="1">
    <location>
        <begin position="94"/>
        <end position="112"/>
    </location>
</feature>
<evidence type="ECO:0000256" key="1">
    <source>
        <dbReference type="SAM" id="Phobius"/>
    </source>
</evidence>
<feature type="transmembrane region" description="Helical" evidence="1">
    <location>
        <begin position="21"/>
        <end position="40"/>
    </location>
</feature>
<dbReference type="EMBL" id="JMCC02000089">
    <property type="protein sequence ID" value="KIG13781.1"/>
    <property type="molecule type" value="Genomic_DNA"/>
</dbReference>
<proteinExistence type="predicted"/>
<feature type="transmembrane region" description="Helical" evidence="1">
    <location>
        <begin position="163"/>
        <end position="182"/>
    </location>
</feature>
<comment type="caution">
    <text evidence="2">The sequence shown here is derived from an EMBL/GenBank/DDBJ whole genome shotgun (WGS) entry which is preliminary data.</text>
</comment>
<evidence type="ECO:0000313" key="3">
    <source>
        <dbReference type="Proteomes" id="UP000031599"/>
    </source>
</evidence>
<keyword evidence="1" id="KW-0812">Transmembrane</keyword>
<dbReference type="AlphaFoldDB" id="A0A0C2CRI1"/>
<dbReference type="RefSeq" id="WP_146661130.1">
    <property type="nucleotide sequence ID" value="NZ_JMCC02000089.1"/>
</dbReference>
<feature type="transmembrane region" description="Helical" evidence="1">
    <location>
        <begin position="433"/>
        <end position="455"/>
    </location>
</feature>
<accession>A0A0C2CRI1</accession>
<feature type="transmembrane region" description="Helical" evidence="1">
    <location>
        <begin position="323"/>
        <end position="351"/>
    </location>
</feature>
<organism evidence="2 3">
    <name type="scientific">Enhygromyxa salina</name>
    <dbReference type="NCBI Taxonomy" id="215803"/>
    <lineage>
        <taxon>Bacteria</taxon>
        <taxon>Pseudomonadati</taxon>
        <taxon>Myxococcota</taxon>
        <taxon>Polyangia</taxon>
        <taxon>Nannocystales</taxon>
        <taxon>Nannocystaceae</taxon>
        <taxon>Enhygromyxa</taxon>
    </lineage>
</organism>
<feature type="transmembrane region" description="Helical" evidence="1">
    <location>
        <begin position="246"/>
        <end position="264"/>
    </location>
</feature>
<dbReference type="InterPro" id="IPR018650">
    <property type="entry name" value="STSV1_Orf64"/>
</dbReference>
<name>A0A0C2CRI1_9BACT</name>